<gene>
    <name evidence="2" type="ORF">CAUJ_LOCUS13169</name>
</gene>
<feature type="domain" description="NAD(P)-binding" evidence="1">
    <location>
        <begin position="21"/>
        <end position="176"/>
    </location>
</feature>
<dbReference type="Gene3D" id="3.40.50.720">
    <property type="entry name" value="NAD(P)-binding Rossmann-like Domain"/>
    <property type="match status" value="2"/>
</dbReference>
<dbReference type="SUPFAM" id="SSF51735">
    <property type="entry name" value="NAD(P)-binding Rossmann-fold domains"/>
    <property type="match status" value="2"/>
</dbReference>
<dbReference type="Proteomes" id="UP000835052">
    <property type="component" value="Unassembled WGS sequence"/>
</dbReference>
<name>A0A8S1HW13_9PELO</name>
<evidence type="ECO:0000313" key="2">
    <source>
        <dbReference type="EMBL" id="CAD6197260.1"/>
    </source>
</evidence>
<comment type="caution">
    <text evidence="2">The sequence shown here is derived from an EMBL/GenBank/DDBJ whole genome shotgun (WGS) entry which is preliminary data.</text>
</comment>
<dbReference type="AlphaFoldDB" id="A0A8S1HW13"/>
<organism evidence="2 3">
    <name type="scientific">Caenorhabditis auriculariae</name>
    <dbReference type="NCBI Taxonomy" id="2777116"/>
    <lineage>
        <taxon>Eukaryota</taxon>
        <taxon>Metazoa</taxon>
        <taxon>Ecdysozoa</taxon>
        <taxon>Nematoda</taxon>
        <taxon>Chromadorea</taxon>
        <taxon>Rhabditida</taxon>
        <taxon>Rhabditina</taxon>
        <taxon>Rhabditomorpha</taxon>
        <taxon>Rhabditoidea</taxon>
        <taxon>Rhabditidae</taxon>
        <taxon>Peloderinae</taxon>
        <taxon>Caenorhabditis</taxon>
    </lineage>
</organism>
<dbReference type="InterPro" id="IPR016040">
    <property type="entry name" value="NAD(P)-bd_dom"/>
</dbReference>
<evidence type="ECO:0000313" key="3">
    <source>
        <dbReference type="Proteomes" id="UP000835052"/>
    </source>
</evidence>
<dbReference type="PANTHER" id="PTHR43000">
    <property type="entry name" value="DTDP-D-GLUCOSE 4,6-DEHYDRATASE-RELATED"/>
    <property type="match status" value="1"/>
</dbReference>
<dbReference type="InterPro" id="IPR036291">
    <property type="entry name" value="NAD(P)-bd_dom_sf"/>
</dbReference>
<proteinExistence type="predicted"/>
<dbReference type="OrthoDB" id="16464at2759"/>
<dbReference type="Pfam" id="PF16363">
    <property type="entry name" value="GDP_Man_Dehyd"/>
    <property type="match status" value="1"/>
</dbReference>
<accession>A0A8S1HW13</accession>
<sequence length="549" mass="61307">MTDAYLITGGLSDFANEIIINLSKKSIRAVVLHNHNEKYNKIRIEAKDAENVKIFNVDSLNEEAITKIIIQENITTVIDCSLTTFVVKSAPLEAAQKLLLGITSVLDAVRKSGRIEKFVLISGEEVYGNNERKVEDEPLTPVDFVGSAQMSVEAMVHSYAVSYRTPTVIARLSSRIFYDDFEQFHMNLAVSHGSKVKTLRGSEAAEAVFLLSKENPTEPAEVFNIGDFKKYSFSTSKVPKKSFLNVEKLQKRIKWDPEGNEILGVLDNWGYAEKFTEIGPIPMIYGSNTWIGRQFIDLLKSKNIVHLVPETEANEGTNLRVREEILEKMPSHVFFFGDEPNQGNYEGDCFKLRENVAQNLYAPWLLASVCQPVGLHFTYVGTGDVFGASEDLQKEEDEGKNAETSYTAVKRHTEKLLRHFEGTLQCRVQFPVNGKAEEENPLFKIQNEAPNPQAVTSVTILPECLPLILDLALKKKTGVWNTANKGAITFGEINQLLGKSSGSNNNNDTKNTNPTSNSVVLDTSKLESEFPELPTARESLKTCITRMNL</sequence>
<keyword evidence="3" id="KW-1185">Reference proteome</keyword>
<dbReference type="GO" id="GO:0003824">
    <property type="term" value="F:catalytic activity"/>
    <property type="evidence" value="ECO:0007669"/>
    <property type="project" value="UniProtKB-ARBA"/>
</dbReference>
<dbReference type="EMBL" id="CAJGYM010000089">
    <property type="protein sequence ID" value="CAD6197260.1"/>
    <property type="molecule type" value="Genomic_DNA"/>
</dbReference>
<evidence type="ECO:0000259" key="1">
    <source>
        <dbReference type="Pfam" id="PF16363"/>
    </source>
</evidence>
<reference evidence="2" key="1">
    <citation type="submission" date="2020-10" db="EMBL/GenBank/DDBJ databases">
        <authorList>
            <person name="Kikuchi T."/>
        </authorList>
    </citation>
    <scope>NUCLEOTIDE SEQUENCE</scope>
    <source>
        <strain evidence="2">NKZ352</strain>
    </source>
</reference>
<protein>
    <recommendedName>
        <fullName evidence="1">NAD(P)-binding domain-containing protein</fullName>
    </recommendedName>
</protein>